<evidence type="ECO:0000313" key="4">
    <source>
        <dbReference type="Proteomes" id="UP001497497"/>
    </source>
</evidence>
<dbReference type="InterPro" id="IPR031569">
    <property type="entry name" value="ApeC"/>
</dbReference>
<organism evidence="3 4">
    <name type="scientific">Lymnaea stagnalis</name>
    <name type="common">Great pond snail</name>
    <name type="synonym">Helix stagnalis</name>
    <dbReference type="NCBI Taxonomy" id="6523"/>
    <lineage>
        <taxon>Eukaryota</taxon>
        <taxon>Metazoa</taxon>
        <taxon>Spiralia</taxon>
        <taxon>Lophotrochozoa</taxon>
        <taxon>Mollusca</taxon>
        <taxon>Gastropoda</taxon>
        <taxon>Heterobranchia</taxon>
        <taxon>Euthyneura</taxon>
        <taxon>Panpulmonata</taxon>
        <taxon>Hygrophila</taxon>
        <taxon>Lymnaeoidea</taxon>
        <taxon>Lymnaeidae</taxon>
        <taxon>Lymnaea</taxon>
    </lineage>
</organism>
<gene>
    <name evidence="3" type="ORF">GSLYS_00010038001</name>
</gene>
<dbReference type="PANTHER" id="PTHR19324:SF33">
    <property type="entry name" value="MUCIN-5AC"/>
    <property type="match status" value="1"/>
</dbReference>
<dbReference type="AlphaFoldDB" id="A0AAV2HRS3"/>
<keyword evidence="1" id="KW-0732">Signal</keyword>
<evidence type="ECO:0000256" key="1">
    <source>
        <dbReference type="SAM" id="SignalP"/>
    </source>
</evidence>
<dbReference type="Pfam" id="PF16977">
    <property type="entry name" value="ApeC"/>
    <property type="match status" value="1"/>
</dbReference>
<feature type="chain" id="PRO_5043696428" description="Apextrin C-terminal domain-containing protein" evidence="1">
    <location>
        <begin position="23"/>
        <end position="431"/>
    </location>
</feature>
<keyword evidence="4" id="KW-1185">Reference proteome</keyword>
<protein>
    <recommendedName>
        <fullName evidence="2">Apextrin C-terminal domain-containing protein</fullName>
    </recommendedName>
</protein>
<accession>A0AAV2HRS3</accession>
<dbReference type="Proteomes" id="UP001497497">
    <property type="component" value="Unassembled WGS sequence"/>
</dbReference>
<dbReference type="PANTHER" id="PTHR19324">
    <property type="entry name" value="PERFORIN-LIKE PROTEIN 1"/>
    <property type="match status" value="1"/>
</dbReference>
<feature type="signal peptide" evidence="1">
    <location>
        <begin position="1"/>
        <end position="22"/>
    </location>
</feature>
<dbReference type="EMBL" id="CAXITT010000222">
    <property type="protein sequence ID" value="CAL1536125.1"/>
    <property type="molecule type" value="Genomic_DNA"/>
</dbReference>
<proteinExistence type="predicted"/>
<evidence type="ECO:0000259" key="2">
    <source>
        <dbReference type="Pfam" id="PF16977"/>
    </source>
</evidence>
<name>A0AAV2HRS3_LYMST</name>
<evidence type="ECO:0000313" key="3">
    <source>
        <dbReference type="EMBL" id="CAL1536125.1"/>
    </source>
</evidence>
<comment type="caution">
    <text evidence="3">The sequence shown here is derived from an EMBL/GenBank/DDBJ whole genome shotgun (WGS) entry which is preliminary data.</text>
</comment>
<reference evidence="3 4" key="1">
    <citation type="submission" date="2024-04" db="EMBL/GenBank/DDBJ databases">
        <authorList>
            <consortium name="Genoscope - CEA"/>
            <person name="William W."/>
        </authorList>
    </citation>
    <scope>NUCLEOTIDE SEQUENCE [LARGE SCALE GENOMIC DNA]</scope>
</reference>
<feature type="domain" description="Apextrin C-terminal" evidence="2">
    <location>
        <begin position="223"/>
        <end position="428"/>
    </location>
</feature>
<sequence>MSSTYFATLLSLVGALMTVGQCSFLLTTSPLKSGPDLASNVTFGCRYWGDESTSAVSKVLKMSILRRTSPKDDPVAVGALSNNQTVITLNDPTAPNVTCYLGTLVDSYLSITWRAVTLEVFGQFVCEVQGVGASGGGVTERSPEVKISEPNLTSSDVIELIIRDRVDRNSLMADIEKNYIEKIKVLEDKVANFTNDVARFAVEENDLKANLDTLAEHPMLQYWPEGTYALLAPQSGCPFNVAAEWTTGYKKFHTESDLANHNNASWGAHFMAPFLAKNYSGNFLYQHFCVLTDSPGPAWPQGSYCINRKGGNCTAGFHSGAIRYDEEDLNGAGRSAGDLPDGTYSTSMTTLHYCCRSDGLPETKVVLPKGRPFYLYRYNGTCQEVEGMTVEAEEMVVDTESSYNKDLYENDYHPDGQINDVVLQLCYYVKL</sequence>